<dbReference type="Proteomes" id="UP001150603">
    <property type="component" value="Unassembled WGS sequence"/>
</dbReference>
<name>A0ACC1J5R7_9FUNG</name>
<keyword evidence="1" id="KW-0269">Exonuclease</keyword>
<reference evidence="1" key="1">
    <citation type="submission" date="2022-07" db="EMBL/GenBank/DDBJ databases">
        <title>Phylogenomic reconstructions and comparative analyses of Kickxellomycotina fungi.</title>
        <authorList>
            <person name="Reynolds N.K."/>
            <person name="Stajich J.E."/>
            <person name="Barry K."/>
            <person name="Grigoriev I.V."/>
            <person name="Crous P."/>
            <person name="Smith M.E."/>
        </authorList>
    </citation>
    <scope>NUCLEOTIDE SEQUENCE</scope>
    <source>
        <strain evidence="1">NRRL 5244</strain>
    </source>
</reference>
<keyword evidence="1" id="KW-0378">Hydrolase</keyword>
<comment type="caution">
    <text evidence="1">The sequence shown here is derived from an EMBL/GenBank/DDBJ whole genome shotgun (WGS) entry which is preliminary data.</text>
</comment>
<organism evidence="1 2">
    <name type="scientific">Linderina macrospora</name>
    <dbReference type="NCBI Taxonomy" id="4868"/>
    <lineage>
        <taxon>Eukaryota</taxon>
        <taxon>Fungi</taxon>
        <taxon>Fungi incertae sedis</taxon>
        <taxon>Zoopagomycota</taxon>
        <taxon>Kickxellomycotina</taxon>
        <taxon>Kickxellomycetes</taxon>
        <taxon>Kickxellales</taxon>
        <taxon>Kickxellaceae</taxon>
        <taxon>Linderina</taxon>
    </lineage>
</organism>
<gene>
    <name evidence="1" type="primary">exo2_2</name>
    <name evidence="1" type="ORF">FBU59_004425</name>
</gene>
<keyword evidence="2" id="KW-1185">Reference proteome</keyword>
<dbReference type="EMBL" id="JANBPW010003161">
    <property type="protein sequence ID" value="KAJ1938472.1"/>
    <property type="molecule type" value="Genomic_DNA"/>
</dbReference>
<keyword evidence="1" id="KW-0540">Nuclease</keyword>
<accession>A0ACC1J5R7</accession>
<proteinExistence type="predicted"/>
<evidence type="ECO:0000313" key="1">
    <source>
        <dbReference type="EMBL" id="KAJ1938472.1"/>
    </source>
</evidence>
<sequence>MPSLKPRNGQETLELVHGLVPGSTTRARMRPGFPSLFTAPHTTNVCFNQTEIFGAPYTEVSMVLNMQCSNPLDHETTAADLAQELINGKRVKGTYRPRRLFVNWPYLHDAILVGVSDANGVYTIDAQGTNIIHINRSDPASHSHWKGKYTGAIYALKSHAAIDLSDTPQLLLHVLPLRSMKLYPDGSLMRDYGFPVNTHHSRSTTPWADVAVWDELGVVSTLAGMASFDLNGSWVNNPRFSEHEPLPIEKALPLKERVFFLARTPLYGSPGKVIGHSGDSAGNANGVDVQLLINTNERAAKGENFLGVNVLNHYHQAGYERYRPSYVVARELGITSLVLSRVTSKMLLLDAHASGKEARIHAGLDLKFEGKRLKVVGYTKRGANGWMYSDRAAELVWKYKQDFPLLFRELSANSDKSDMPDVREALLTRDQRSGSPKDVDNLVKAEVKRLKTWLNTNASRSVLVQVPIESDLLSREQIDSIAAERNAHHALHTSKAIVRNVRRDAVLRPADVFHRLMQQTLKVGHRVVFVADRDSSVPLGAKGYIVGIHARRSESPSTDRHSSRP</sequence>
<feature type="non-terminal residue" evidence="1">
    <location>
        <position position="565"/>
    </location>
</feature>
<protein>
    <submittedName>
        <fullName evidence="1">Exonuclease II Exo2</fullName>
    </submittedName>
</protein>
<evidence type="ECO:0000313" key="2">
    <source>
        <dbReference type="Proteomes" id="UP001150603"/>
    </source>
</evidence>